<dbReference type="GO" id="GO:0009055">
    <property type="term" value="F:electron transfer activity"/>
    <property type="evidence" value="ECO:0007669"/>
    <property type="project" value="InterPro"/>
</dbReference>
<proteinExistence type="predicted"/>
<dbReference type="InterPro" id="IPR026259">
    <property type="entry name" value="MauG/Cytc_peroxidase"/>
</dbReference>
<dbReference type="InterPro" id="IPR036909">
    <property type="entry name" value="Cyt_c-like_dom_sf"/>
</dbReference>
<dbReference type="PANTHER" id="PTHR30600:SF10">
    <property type="entry name" value="BLL6722 PROTEIN"/>
    <property type="match status" value="1"/>
</dbReference>
<dbReference type="PANTHER" id="PTHR30600">
    <property type="entry name" value="CYTOCHROME C PEROXIDASE-RELATED"/>
    <property type="match status" value="1"/>
</dbReference>
<dbReference type="Gene3D" id="1.10.760.10">
    <property type="entry name" value="Cytochrome c-like domain"/>
    <property type="match status" value="2"/>
</dbReference>
<evidence type="ECO:0000256" key="7">
    <source>
        <dbReference type="ARBA" id="ARBA00023004"/>
    </source>
</evidence>
<sequence length="354" mass="39805">MRHKALYIAVAFGTLLLLAHACKKENRNGSGSPGPEPVTLSLPPGFPDPVYNFSGNPLTGQGIALGRFIFYDYRLSKDSTVSCGFCHQQFAAFGHFDHALSHGVGGKQGNRSVPAIFNMIWQKEFMWDGGVNNLEIQPLTPLTDHREMGVDLKELLQKMQGDPRYRQQFKAAFGTEEITSERMFKAITQFVGTMISGNSRYDSIIRKVPGAAFSPDEQVGYAIYQQKCAACHKEPLFTDLSYRSNGLPYLAALNDVGRMKITGNTADYLKFKVPSLRNIIRSSPYMHDGRYLDIFQVFDFYDHGVKDTITTDVLVRKGVSLTDQQKRQLYLFLNTLTDYTLINNKDLSEVLIEP</sequence>
<dbReference type="InterPro" id="IPR051395">
    <property type="entry name" value="Cytochrome_c_Peroxidase/MauG"/>
</dbReference>
<feature type="domain" description="Cytochrome c" evidence="10">
    <location>
        <begin position="215"/>
        <end position="337"/>
    </location>
</feature>
<dbReference type="InterPro" id="IPR009056">
    <property type="entry name" value="Cyt_c-like_dom"/>
</dbReference>
<comment type="PTM">
    <text evidence="8">Binds 2 heme groups per subunit.</text>
</comment>
<dbReference type="OrthoDB" id="9805202at2"/>
<evidence type="ECO:0000256" key="8">
    <source>
        <dbReference type="PIRSR" id="PIRSR000294-1"/>
    </source>
</evidence>
<evidence type="ECO:0000256" key="9">
    <source>
        <dbReference type="PIRSR" id="PIRSR000294-2"/>
    </source>
</evidence>
<feature type="binding site" description="covalent" evidence="8">
    <location>
        <position position="228"/>
    </location>
    <ligand>
        <name>heme c</name>
        <dbReference type="ChEBI" id="CHEBI:61717"/>
        <label>2</label>
    </ligand>
</feature>
<dbReference type="PIRSF" id="PIRSF000294">
    <property type="entry name" value="Cytochrome-c_peroxidase"/>
    <property type="match status" value="1"/>
</dbReference>
<feature type="binding site" description="covalent" evidence="8">
    <location>
        <position position="86"/>
    </location>
    <ligand>
        <name>heme c</name>
        <dbReference type="ChEBI" id="CHEBI:61717"/>
        <label>1</label>
    </ligand>
</feature>
<keyword evidence="11" id="KW-0575">Peroxidase</keyword>
<evidence type="ECO:0000259" key="10">
    <source>
        <dbReference type="PROSITE" id="PS51007"/>
    </source>
</evidence>
<evidence type="ECO:0000256" key="6">
    <source>
        <dbReference type="ARBA" id="ARBA00023002"/>
    </source>
</evidence>
<keyword evidence="3 9" id="KW-0479">Metal-binding</keyword>
<keyword evidence="4" id="KW-0732">Signal</keyword>
<protein>
    <submittedName>
        <fullName evidence="11">Cytochrome c peroxidase</fullName>
    </submittedName>
</protein>
<evidence type="ECO:0000256" key="2">
    <source>
        <dbReference type="ARBA" id="ARBA00022617"/>
    </source>
</evidence>
<accession>A0A1T4TIX4</accession>
<dbReference type="AlphaFoldDB" id="A0A1T4TIX4"/>
<evidence type="ECO:0000256" key="3">
    <source>
        <dbReference type="ARBA" id="ARBA00022723"/>
    </source>
</evidence>
<evidence type="ECO:0000256" key="4">
    <source>
        <dbReference type="ARBA" id="ARBA00022729"/>
    </source>
</evidence>
<dbReference type="Proteomes" id="UP000190367">
    <property type="component" value="Unassembled WGS sequence"/>
</dbReference>
<evidence type="ECO:0000313" key="11">
    <source>
        <dbReference type="EMBL" id="SKA40402.1"/>
    </source>
</evidence>
<dbReference type="EMBL" id="FUWZ01000005">
    <property type="protein sequence ID" value="SKA40402.1"/>
    <property type="molecule type" value="Genomic_DNA"/>
</dbReference>
<dbReference type="Pfam" id="PF03150">
    <property type="entry name" value="CCP_MauG"/>
    <property type="match status" value="1"/>
</dbReference>
<dbReference type="SUPFAM" id="SSF46626">
    <property type="entry name" value="Cytochrome c"/>
    <property type="match status" value="2"/>
</dbReference>
<dbReference type="RefSeq" id="WP_078671995.1">
    <property type="nucleotide sequence ID" value="NZ_FUWZ01000005.1"/>
</dbReference>
<evidence type="ECO:0000313" key="12">
    <source>
        <dbReference type="Proteomes" id="UP000190367"/>
    </source>
</evidence>
<dbReference type="PROSITE" id="PS51007">
    <property type="entry name" value="CYTC"/>
    <property type="match status" value="1"/>
</dbReference>
<comment type="cofactor">
    <cofactor evidence="8">
        <name>heme</name>
        <dbReference type="ChEBI" id="CHEBI:30413"/>
    </cofactor>
    <text evidence="8">Binds 2 heme groups.</text>
</comment>
<organism evidence="11 12">
    <name type="scientific">Chitinophaga eiseniae</name>
    <dbReference type="NCBI Taxonomy" id="634771"/>
    <lineage>
        <taxon>Bacteria</taxon>
        <taxon>Pseudomonadati</taxon>
        <taxon>Bacteroidota</taxon>
        <taxon>Chitinophagia</taxon>
        <taxon>Chitinophagales</taxon>
        <taxon>Chitinophagaceae</taxon>
        <taxon>Chitinophaga</taxon>
    </lineage>
</organism>
<feature type="binding site" description="covalent" evidence="8">
    <location>
        <position position="231"/>
    </location>
    <ligand>
        <name>heme c</name>
        <dbReference type="ChEBI" id="CHEBI:61717"/>
        <label>2</label>
    </ligand>
</feature>
<dbReference type="GO" id="GO:0046872">
    <property type="term" value="F:metal ion binding"/>
    <property type="evidence" value="ECO:0007669"/>
    <property type="project" value="UniProtKB-KW"/>
</dbReference>
<keyword evidence="12" id="KW-1185">Reference proteome</keyword>
<gene>
    <name evidence="11" type="ORF">SAMN04488128_105184</name>
</gene>
<dbReference type="GO" id="GO:0042597">
    <property type="term" value="C:periplasmic space"/>
    <property type="evidence" value="ECO:0007669"/>
    <property type="project" value="UniProtKB-SubCell"/>
</dbReference>
<feature type="binding site" description="axial binding residue" evidence="9">
    <location>
        <position position="232"/>
    </location>
    <ligand>
        <name>heme c</name>
        <dbReference type="ChEBI" id="CHEBI:61717"/>
        <label>2</label>
    </ligand>
    <ligandPart>
        <name>Fe</name>
        <dbReference type="ChEBI" id="CHEBI:18248"/>
    </ligandPart>
</feature>
<comment type="subcellular location">
    <subcellularLocation>
        <location evidence="1">Periplasm</location>
    </subcellularLocation>
</comment>
<feature type="binding site" description="covalent" evidence="8">
    <location>
        <position position="83"/>
    </location>
    <ligand>
        <name>heme c</name>
        <dbReference type="ChEBI" id="CHEBI:61717"/>
        <label>1</label>
    </ligand>
</feature>
<keyword evidence="7 9" id="KW-0408">Iron</keyword>
<dbReference type="InterPro" id="IPR004852">
    <property type="entry name" value="Di-haem_cyt_c_peroxidsae"/>
</dbReference>
<keyword evidence="6" id="KW-0560">Oxidoreductase</keyword>
<dbReference type="GO" id="GO:0004130">
    <property type="term" value="F:cytochrome-c peroxidase activity"/>
    <property type="evidence" value="ECO:0007669"/>
    <property type="project" value="TreeGrafter"/>
</dbReference>
<evidence type="ECO:0000256" key="5">
    <source>
        <dbReference type="ARBA" id="ARBA00022764"/>
    </source>
</evidence>
<evidence type="ECO:0000256" key="1">
    <source>
        <dbReference type="ARBA" id="ARBA00004418"/>
    </source>
</evidence>
<dbReference type="STRING" id="634771.SAMN04488128_105184"/>
<keyword evidence="5" id="KW-0574">Periplasm</keyword>
<reference evidence="12" key="1">
    <citation type="submission" date="2017-02" db="EMBL/GenBank/DDBJ databases">
        <authorList>
            <person name="Varghese N."/>
            <person name="Submissions S."/>
        </authorList>
    </citation>
    <scope>NUCLEOTIDE SEQUENCE [LARGE SCALE GENOMIC DNA]</scope>
    <source>
        <strain evidence="12">DSM 22224</strain>
    </source>
</reference>
<keyword evidence="2 8" id="KW-0349">Heme</keyword>
<dbReference type="GO" id="GO:0020037">
    <property type="term" value="F:heme binding"/>
    <property type="evidence" value="ECO:0007669"/>
    <property type="project" value="InterPro"/>
</dbReference>
<feature type="binding site" description="axial binding residue" evidence="9">
    <location>
        <position position="87"/>
    </location>
    <ligand>
        <name>heme c</name>
        <dbReference type="ChEBI" id="CHEBI:61717"/>
        <label>1</label>
    </ligand>
    <ligandPart>
        <name>Fe</name>
        <dbReference type="ChEBI" id="CHEBI:18248"/>
    </ligandPart>
</feature>
<name>A0A1T4TIX4_9BACT</name>